<dbReference type="InterPro" id="IPR011990">
    <property type="entry name" value="TPR-like_helical_dom_sf"/>
</dbReference>
<gene>
    <name evidence="2" type="ORF">HELGO_WM21761</name>
</gene>
<organism evidence="2">
    <name type="scientific">uncultured Aureispira sp</name>
    <dbReference type="NCBI Taxonomy" id="1331704"/>
    <lineage>
        <taxon>Bacteria</taxon>
        <taxon>Pseudomonadati</taxon>
        <taxon>Bacteroidota</taxon>
        <taxon>Saprospiria</taxon>
        <taxon>Saprospirales</taxon>
        <taxon>Saprospiraceae</taxon>
        <taxon>Aureispira</taxon>
        <taxon>environmental samples</taxon>
    </lineage>
</organism>
<dbReference type="Gene3D" id="1.25.40.10">
    <property type="entry name" value="Tetratricopeptide repeat domain"/>
    <property type="match status" value="2"/>
</dbReference>
<proteinExistence type="predicted"/>
<evidence type="ECO:0000313" key="2">
    <source>
        <dbReference type="EMBL" id="CAA6827699.1"/>
    </source>
</evidence>
<dbReference type="AlphaFoldDB" id="A0A6S6U7E6"/>
<sequence length="376" mass="43252">MLRLKKILYLLIFIPCFVNGQGADLSKMSWEDLVHKVDDYQAKRLYAESFPYALQMMYLAKERYDKKESVYGLILTKTARASEAIGDWKLTQEIRVELVDVAATIYGKQSLTYASTLVQLAQVEMKLGHYEKTEKLCWEVKNIKIKNPLNQRYYAIQFFNRSIDQVRDPEKRKATYRIYLDVKIILVNSLITLASTYKAIGDTKAYDLTNETALKETSITVQYVLNSSGGVISDKIITDMYNLFSIFEDFENYQKGEALYLSTMDLTRGSDLYQPLAYNLASIYVTIGEYTGAKLIYTKLLQNAEQVHGVQSLPFSDALADLAVFYMLIEDSSEAAKLYLKAKGIVQRLEGRDSERYKKLNKELKNVYKATQQRDE</sequence>
<protein>
    <recommendedName>
        <fullName evidence="3">Tetratricopeptide repeat protein</fullName>
    </recommendedName>
</protein>
<keyword evidence="1" id="KW-0732">Signal</keyword>
<evidence type="ECO:0000256" key="1">
    <source>
        <dbReference type="SAM" id="SignalP"/>
    </source>
</evidence>
<evidence type="ECO:0008006" key="3">
    <source>
        <dbReference type="Google" id="ProtNLM"/>
    </source>
</evidence>
<reference evidence="2" key="1">
    <citation type="submission" date="2020-01" db="EMBL/GenBank/DDBJ databases">
        <authorList>
            <person name="Meier V. D."/>
            <person name="Meier V D."/>
        </authorList>
    </citation>
    <scope>NUCLEOTIDE SEQUENCE</scope>
    <source>
        <strain evidence="2">HLG_WM_MAG_10</strain>
    </source>
</reference>
<dbReference type="EMBL" id="CACVAQ010000407">
    <property type="protein sequence ID" value="CAA6827699.1"/>
    <property type="molecule type" value="Genomic_DNA"/>
</dbReference>
<dbReference type="SUPFAM" id="SSF48452">
    <property type="entry name" value="TPR-like"/>
    <property type="match status" value="1"/>
</dbReference>
<feature type="chain" id="PRO_5028036090" description="Tetratricopeptide repeat protein" evidence="1">
    <location>
        <begin position="21"/>
        <end position="376"/>
    </location>
</feature>
<name>A0A6S6U7E6_9BACT</name>
<accession>A0A6S6U7E6</accession>
<feature type="signal peptide" evidence="1">
    <location>
        <begin position="1"/>
        <end position="20"/>
    </location>
</feature>